<dbReference type="PANTHER" id="PTHR35368">
    <property type="entry name" value="HYDROPEROXIDE REDUCTASE"/>
    <property type="match status" value="1"/>
</dbReference>
<comment type="caution">
    <text evidence="1">The sequence shown here is derived from an EMBL/GenBank/DDBJ whole genome shotgun (WGS) entry which is preliminary data.</text>
</comment>
<dbReference type="InterPro" id="IPR036102">
    <property type="entry name" value="OsmC/Ohrsf"/>
</dbReference>
<dbReference type="SUPFAM" id="SSF82784">
    <property type="entry name" value="OsmC-like"/>
    <property type="match status" value="1"/>
</dbReference>
<reference evidence="1" key="1">
    <citation type="submission" date="2024-05" db="EMBL/GenBank/DDBJ databases">
        <title>Alkalihalobacillus sp. strain MEB203 novel alkaliphilic bacterium from Lonar Lake, India.</title>
        <authorList>
            <person name="Joshi A."/>
            <person name="Thite S."/>
            <person name="Mengade P."/>
        </authorList>
    </citation>
    <scope>NUCLEOTIDE SEQUENCE</scope>
    <source>
        <strain evidence="1">MEB 203</strain>
    </source>
</reference>
<evidence type="ECO:0000313" key="2">
    <source>
        <dbReference type="Proteomes" id="UP001148125"/>
    </source>
</evidence>
<dbReference type="Pfam" id="PF02566">
    <property type="entry name" value="OsmC"/>
    <property type="match status" value="1"/>
</dbReference>
<gene>
    <name evidence="1" type="ORF">N7Z68_13255</name>
</gene>
<proteinExistence type="predicted"/>
<name>A0ABT5VHW8_9BACI</name>
<dbReference type="EMBL" id="JAOTPO010000008">
    <property type="protein sequence ID" value="MDE5414342.1"/>
    <property type="molecule type" value="Genomic_DNA"/>
</dbReference>
<keyword evidence="2" id="KW-1185">Reference proteome</keyword>
<dbReference type="PANTHER" id="PTHR35368:SF1">
    <property type="entry name" value="HYDROPEROXIDE REDUCTASE"/>
    <property type="match status" value="1"/>
</dbReference>
<dbReference type="RefSeq" id="WP_275118951.1">
    <property type="nucleotide sequence ID" value="NZ_JAOTPO010000008.1"/>
</dbReference>
<dbReference type="InterPro" id="IPR015946">
    <property type="entry name" value="KH_dom-like_a/b"/>
</dbReference>
<accession>A0ABT5VHW8</accession>
<dbReference type="Proteomes" id="UP001148125">
    <property type="component" value="Unassembled WGS sequence"/>
</dbReference>
<sequence>MNNINVKALEQTVEAIKKDPTLKMRNWAAQVKWENGVKNLVKIRDFENIVMDEPETLGGTDEGPNPVEMLIGSAASCFAITFEVLASQNGITIEAVTVDIEAGLNAAVFLGLEEGDGGITNPVITLKAETSAPKEIVEEIAKVAFVKSPVLASLSTEIHVKVV</sequence>
<dbReference type="InterPro" id="IPR052924">
    <property type="entry name" value="OsmC/Ohr_hydroprdx_reductase"/>
</dbReference>
<dbReference type="InterPro" id="IPR003718">
    <property type="entry name" value="OsmC/Ohr_fam"/>
</dbReference>
<protein>
    <submittedName>
        <fullName evidence="1">OsmC family protein</fullName>
    </submittedName>
</protein>
<organism evidence="1 2">
    <name type="scientific">Alkalihalobacterium chitinilyticum</name>
    <dbReference type="NCBI Taxonomy" id="2980103"/>
    <lineage>
        <taxon>Bacteria</taxon>
        <taxon>Bacillati</taxon>
        <taxon>Bacillota</taxon>
        <taxon>Bacilli</taxon>
        <taxon>Bacillales</taxon>
        <taxon>Bacillaceae</taxon>
        <taxon>Alkalihalobacterium</taxon>
    </lineage>
</organism>
<dbReference type="Gene3D" id="3.30.300.20">
    <property type="match status" value="1"/>
</dbReference>
<evidence type="ECO:0000313" key="1">
    <source>
        <dbReference type="EMBL" id="MDE5414342.1"/>
    </source>
</evidence>